<feature type="compositionally biased region" description="Low complexity" evidence="1">
    <location>
        <begin position="20"/>
        <end position="36"/>
    </location>
</feature>
<protein>
    <recommendedName>
        <fullName evidence="3">DUF305 domain-containing protein</fullName>
    </recommendedName>
</protein>
<evidence type="ECO:0000259" key="3">
    <source>
        <dbReference type="Pfam" id="PF03713"/>
    </source>
</evidence>
<comment type="caution">
    <text evidence="4">The sequence shown here is derived from an EMBL/GenBank/DDBJ whole genome shotgun (WGS) entry which is preliminary data.</text>
</comment>
<accession>A0A8J3NXB8</accession>
<feature type="region of interest" description="Disordered" evidence="1">
    <location>
        <begin position="20"/>
        <end position="52"/>
    </location>
</feature>
<feature type="domain" description="DUF305" evidence="3">
    <location>
        <begin position="58"/>
        <end position="203"/>
    </location>
</feature>
<dbReference type="Proteomes" id="UP000659904">
    <property type="component" value="Unassembled WGS sequence"/>
</dbReference>
<evidence type="ECO:0000256" key="2">
    <source>
        <dbReference type="SAM" id="SignalP"/>
    </source>
</evidence>
<keyword evidence="2" id="KW-0732">Signal</keyword>
<evidence type="ECO:0000313" key="4">
    <source>
        <dbReference type="EMBL" id="GIF96250.1"/>
    </source>
</evidence>
<evidence type="ECO:0000313" key="5">
    <source>
        <dbReference type="Proteomes" id="UP000659904"/>
    </source>
</evidence>
<organism evidence="4 5">
    <name type="scientific">Catellatospora citrea</name>
    <dbReference type="NCBI Taxonomy" id="53366"/>
    <lineage>
        <taxon>Bacteria</taxon>
        <taxon>Bacillati</taxon>
        <taxon>Actinomycetota</taxon>
        <taxon>Actinomycetes</taxon>
        <taxon>Micromonosporales</taxon>
        <taxon>Micromonosporaceae</taxon>
        <taxon>Catellatospora</taxon>
    </lineage>
</organism>
<dbReference type="PROSITE" id="PS51257">
    <property type="entry name" value="PROKAR_LIPOPROTEIN"/>
    <property type="match status" value="1"/>
</dbReference>
<evidence type="ECO:0000256" key="1">
    <source>
        <dbReference type="SAM" id="MobiDB-lite"/>
    </source>
</evidence>
<dbReference type="PANTHER" id="PTHR36933">
    <property type="entry name" value="SLL0788 PROTEIN"/>
    <property type="match status" value="1"/>
</dbReference>
<feature type="chain" id="PRO_5035263998" description="DUF305 domain-containing protein" evidence="2">
    <location>
        <begin position="26"/>
        <end position="206"/>
    </location>
</feature>
<reference evidence="4 5" key="1">
    <citation type="submission" date="2021-01" db="EMBL/GenBank/DDBJ databases">
        <title>Whole genome shotgun sequence of Catellatospora citrea NBRC 14495.</title>
        <authorList>
            <person name="Komaki H."/>
            <person name="Tamura T."/>
        </authorList>
    </citation>
    <scope>NUCLEOTIDE SEQUENCE [LARGE SCALE GENOMIC DNA]</scope>
    <source>
        <strain evidence="4 5">NBRC 14495</strain>
    </source>
</reference>
<sequence>MKRFVLLAVAVVTLAACDAPPGAGARPSSVPSSVPSFAPPSGSPPPAVSESGGYNDTDVMFLQMMSAQYGPAAELLKLAAARSANTKVRDLAAAMDVTQADELTAVQGWLRAWTKPLTPAADPNLHAGHGGLPATGPDEVKALRDAPAAEFDKVFLNLLLGHQHQAIEYARMELTSGVNPKVLEFATRVDSSRTAQVTMMLGMVSG</sequence>
<dbReference type="RefSeq" id="WP_120320718.1">
    <property type="nucleotide sequence ID" value="NZ_BONH01000004.1"/>
</dbReference>
<dbReference type="Gene3D" id="1.20.1260.10">
    <property type="match status" value="1"/>
</dbReference>
<dbReference type="EMBL" id="BONH01000004">
    <property type="protein sequence ID" value="GIF96250.1"/>
    <property type="molecule type" value="Genomic_DNA"/>
</dbReference>
<keyword evidence="5" id="KW-1185">Reference proteome</keyword>
<proteinExistence type="predicted"/>
<feature type="compositionally biased region" description="Pro residues" evidence="1">
    <location>
        <begin position="37"/>
        <end position="47"/>
    </location>
</feature>
<feature type="signal peptide" evidence="2">
    <location>
        <begin position="1"/>
        <end position="25"/>
    </location>
</feature>
<dbReference type="InterPro" id="IPR012347">
    <property type="entry name" value="Ferritin-like"/>
</dbReference>
<dbReference type="AlphaFoldDB" id="A0A8J3NXB8"/>
<name>A0A8J3NXB8_9ACTN</name>
<dbReference type="PANTHER" id="PTHR36933:SF1">
    <property type="entry name" value="SLL0788 PROTEIN"/>
    <property type="match status" value="1"/>
</dbReference>
<dbReference type="Pfam" id="PF03713">
    <property type="entry name" value="DUF305"/>
    <property type="match status" value="1"/>
</dbReference>
<gene>
    <name evidence="4" type="ORF">Cci01nite_13440</name>
</gene>
<dbReference type="InterPro" id="IPR005183">
    <property type="entry name" value="DUF305_CopM-like"/>
</dbReference>